<organism evidence="2 3">
    <name type="scientific">Nesidiocoris tenuis</name>
    <dbReference type="NCBI Taxonomy" id="355587"/>
    <lineage>
        <taxon>Eukaryota</taxon>
        <taxon>Metazoa</taxon>
        <taxon>Ecdysozoa</taxon>
        <taxon>Arthropoda</taxon>
        <taxon>Hexapoda</taxon>
        <taxon>Insecta</taxon>
        <taxon>Pterygota</taxon>
        <taxon>Neoptera</taxon>
        <taxon>Paraneoptera</taxon>
        <taxon>Hemiptera</taxon>
        <taxon>Heteroptera</taxon>
        <taxon>Panheteroptera</taxon>
        <taxon>Cimicomorpha</taxon>
        <taxon>Miridae</taxon>
        <taxon>Dicyphina</taxon>
        <taxon>Nesidiocoris</taxon>
    </lineage>
</organism>
<accession>A0A6H5GLR1</accession>
<keyword evidence="3" id="KW-1185">Reference proteome</keyword>
<evidence type="ECO:0000313" key="2">
    <source>
        <dbReference type="EMBL" id="CAB0004947.1"/>
    </source>
</evidence>
<sequence>MDLSHLATERLNYYTVHQCKGESRVRVCVDSVFRDSSAAIRNRDQKPCFSSQIADHRRLVLVRNPRQMSGSATPGRRNSPERDGLSGGMHCGTGPSCSSFGSWA</sequence>
<feature type="region of interest" description="Disordered" evidence="1">
    <location>
        <begin position="64"/>
        <end position="104"/>
    </location>
</feature>
<reference evidence="2 3" key="1">
    <citation type="submission" date="2020-02" db="EMBL/GenBank/DDBJ databases">
        <authorList>
            <person name="Ferguson B K."/>
        </authorList>
    </citation>
    <scope>NUCLEOTIDE SEQUENCE [LARGE SCALE GENOMIC DNA]</scope>
</reference>
<evidence type="ECO:0000256" key="1">
    <source>
        <dbReference type="SAM" id="MobiDB-lite"/>
    </source>
</evidence>
<dbReference type="EMBL" id="CADCXU010015625">
    <property type="protein sequence ID" value="CAB0004947.1"/>
    <property type="molecule type" value="Genomic_DNA"/>
</dbReference>
<dbReference type="AlphaFoldDB" id="A0A6H5GLR1"/>
<protein>
    <submittedName>
        <fullName evidence="2">Uncharacterized protein</fullName>
    </submittedName>
</protein>
<feature type="compositionally biased region" description="Polar residues" evidence="1">
    <location>
        <begin position="95"/>
        <end position="104"/>
    </location>
</feature>
<gene>
    <name evidence="2" type="ORF">NTEN_LOCUS10424</name>
</gene>
<proteinExistence type="predicted"/>
<evidence type="ECO:0000313" key="3">
    <source>
        <dbReference type="Proteomes" id="UP000479000"/>
    </source>
</evidence>
<name>A0A6H5GLR1_9HEMI</name>
<dbReference type="Proteomes" id="UP000479000">
    <property type="component" value="Unassembled WGS sequence"/>
</dbReference>